<feature type="compositionally biased region" description="Low complexity" evidence="5">
    <location>
        <begin position="374"/>
        <end position="390"/>
    </location>
</feature>
<keyword evidence="3 7" id="KW-0378">Hydrolase</keyword>
<dbReference type="InterPro" id="IPR023346">
    <property type="entry name" value="Lysozyme-like_dom_sf"/>
</dbReference>
<dbReference type="AlphaFoldDB" id="A0A380MP32"/>
<dbReference type="GO" id="GO:0008234">
    <property type="term" value="F:cysteine-type peptidase activity"/>
    <property type="evidence" value="ECO:0007669"/>
    <property type="project" value="UniProtKB-KW"/>
</dbReference>
<dbReference type="Gene3D" id="1.10.530.10">
    <property type="match status" value="1"/>
</dbReference>
<organism evidence="7 8">
    <name type="scientific">Streptomyces griseus</name>
    <dbReference type="NCBI Taxonomy" id="1911"/>
    <lineage>
        <taxon>Bacteria</taxon>
        <taxon>Bacillati</taxon>
        <taxon>Actinomycetota</taxon>
        <taxon>Actinomycetes</taxon>
        <taxon>Kitasatosporales</taxon>
        <taxon>Streptomycetaceae</taxon>
        <taxon>Streptomyces</taxon>
    </lineage>
</organism>
<evidence type="ECO:0000259" key="6">
    <source>
        <dbReference type="PROSITE" id="PS51935"/>
    </source>
</evidence>
<dbReference type="InterPro" id="IPR038765">
    <property type="entry name" value="Papain-like_cys_pep_sf"/>
</dbReference>
<dbReference type="PROSITE" id="PS51935">
    <property type="entry name" value="NLPC_P60"/>
    <property type="match status" value="1"/>
</dbReference>
<evidence type="ECO:0000256" key="5">
    <source>
        <dbReference type="SAM" id="MobiDB-lite"/>
    </source>
</evidence>
<dbReference type="PANTHER" id="PTHR47359">
    <property type="entry name" value="PEPTIDOGLYCAN DL-ENDOPEPTIDASE CWLO"/>
    <property type="match status" value="1"/>
</dbReference>
<dbReference type="Pfam" id="PF01464">
    <property type="entry name" value="SLT"/>
    <property type="match status" value="1"/>
</dbReference>
<sequence length="420" mass="43572">MVGGIGITTCLGFVALLFVGTLAAAGSMAGGTAGGAVGLAKGAVPAQYQDLVQKWGNLCPAINPALLAAQLYQESGFDPKAQSPAAAQGIAQFIPGTWATHGIDGNKDGVRDVWDPRDAIPSAAYYDCELAKYVKDAPGDPTHNMLAAYNAGPYAVIKYGGVPPYSETQNYVKTITDLSKSFARPVTRVEPSKQAAIAINYAQQKLGTPYLWGGTGTAEQGGRFDCSGLTQAAYRKAGIELPRVANDQYNAGPHPSRKELLPGDLVFFSDDLTNSRAIRHVGIYVGGGYMIDAPRTGAVIRFTRIDTPDYFGATRVTADGAEALPTAPAEEPENGPDGKPEGKPDEQAEEPADGRQDEAGDEAGDEGAGESSDETSGGDADGSPDGTAGEAADERGARRAEAEGRTDQAGEPAVSRALTS</sequence>
<feature type="region of interest" description="Disordered" evidence="5">
    <location>
        <begin position="321"/>
        <end position="420"/>
    </location>
</feature>
<reference evidence="7 8" key="1">
    <citation type="submission" date="2018-06" db="EMBL/GenBank/DDBJ databases">
        <authorList>
            <consortium name="Pathogen Informatics"/>
            <person name="Doyle S."/>
        </authorList>
    </citation>
    <scope>NUCLEOTIDE SEQUENCE [LARGE SCALE GENOMIC DNA]</scope>
    <source>
        <strain evidence="7 8">NCTC7807</strain>
    </source>
</reference>
<keyword evidence="2" id="KW-0645">Protease</keyword>
<dbReference type="GO" id="GO:0006508">
    <property type="term" value="P:proteolysis"/>
    <property type="evidence" value="ECO:0007669"/>
    <property type="project" value="UniProtKB-KW"/>
</dbReference>
<dbReference type="SUPFAM" id="SSF54001">
    <property type="entry name" value="Cysteine proteinases"/>
    <property type="match status" value="1"/>
</dbReference>
<protein>
    <submittedName>
        <fullName evidence="7">Secreted transglycosylase</fullName>
        <ecNumber evidence="7">3.4.-.-</ecNumber>
    </submittedName>
</protein>
<dbReference type="Proteomes" id="UP000254150">
    <property type="component" value="Unassembled WGS sequence"/>
</dbReference>
<dbReference type="EC" id="3.4.-.-" evidence="7"/>
<evidence type="ECO:0000256" key="2">
    <source>
        <dbReference type="ARBA" id="ARBA00022670"/>
    </source>
</evidence>
<keyword evidence="4" id="KW-0788">Thiol protease</keyword>
<evidence type="ECO:0000256" key="4">
    <source>
        <dbReference type="ARBA" id="ARBA00022807"/>
    </source>
</evidence>
<dbReference type="PANTHER" id="PTHR47359:SF3">
    <property type="entry name" value="NLP_P60 DOMAIN-CONTAINING PROTEIN-RELATED"/>
    <property type="match status" value="1"/>
</dbReference>
<name>A0A380MP32_STRGR</name>
<dbReference type="Pfam" id="PF00877">
    <property type="entry name" value="NLPC_P60"/>
    <property type="match status" value="1"/>
</dbReference>
<evidence type="ECO:0000313" key="8">
    <source>
        <dbReference type="Proteomes" id="UP000254150"/>
    </source>
</evidence>
<evidence type="ECO:0000313" key="7">
    <source>
        <dbReference type="EMBL" id="SUO93037.1"/>
    </source>
</evidence>
<evidence type="ECO:0000256" key="3">
    <source>
        <dbReference type="ARBA" id="ARBA00022801"/>
    </source>
</evidence>
<dbReference type="Gene3D" id="3.90.1720.10">
    <property type="entry name" value="endopeptidase domain like (from Nostoc punctiforme)"/>
    <property type="match status" value="1"/>
</dbReference>
<dbReference type="InterPro" id="IPR051794">
    <property type="entry name" value="PG_Endopeptidase_C40"/>
</dbReference>
<comment type="similarity">
    <text evidence="1">Belongs to the peptidase C40 family.</text>
</comment>
<feature type="compositionally biased region" description="Acidic residues" evidence="5">
    <location>
        <begin position="359"/>
        <end position="373"/>
    </location>
</feature>
<evidence type="ECO:0000256" key="1">
    <source>
        <dbReference type="ARBA" id="ARBA00007074"/>
    </source>
</evidence>
<dbReference type="EMBL" id="UHID01000001">
    <property type="protein sequence ID" value="SUO93037.1"/>
    <property type="molecule type" value="Genomic_DNA"/>
</dbReference>
<dbReference type="InterPro" id="IPR008258">
    <property type="entry name" value="Transglycosylase_SLT_dom_1"/>
</dbReference>
<feature type="compositionally biased region" description="Basic and acidic residues" evidence="5">
    <location>
        <begin position="336"/>
        <end position="358"/>
    </location>
</feature>
<feature type="compositionally biased region" description="Basic and acidic residues" evidence="5">
    <location>
        <begin position="392"/>
        <end position="408"/>
    </location>
</feature>
<feature type="domain" description="NlpC/P60" evidence="6">
    <location>
        <begin position="192"/>
        <end position="322"/>
    </location>
</feature>
<dbReference type="InterPro" id="IPR000064">
    <property type="entry name" value="NLP_P60_dom"/>
</dbReference>
<proteinExistence type="inferred from homology"/>
<accession>A0A380MP32</accession>
<dbReference type="CDD" id="cd13399">
    <property type="entry name" value="Slt35-like"/>
    <property type="match status" value="1"/>
</dbReference>
<gene>
    <name evidence="7" type="primary">yafL</name>
    <name evidence="7" type="ORF">NCTC7807_00161</name>
</gene>
<dbReference type="SUPFAM" id="SSF53955">
    <property type="entry name" value="Lysozyme-like"/>
    <property type="match status" value="1"/>
</dbReference>